<organism evidence="2">
    <name type="scientific">Sesamum latifolium</name>
    <dbReference type="NCBI Taxonomy" id="2727402"/>
    <lineage>
        <taxon>Eukaryota</taxon>
        <taxon>Viridiplantae</taxon>
        <taxon>Streptophyta</taxon>
        <taxon>Embryophyta</taxon>
        <taxon>Tracheophyta</taxon>
        <taxon>Spermatophyta</taxon>
        <taxon>Magnoliopsida</taxon>
        <taxon>eudicotyledons</taxon>
        <taxon>Gunneridae</taxon>
        <taxon>Pentapetalae</taxon>
        <taxon>asterids</taxon>
        <taxon>lamiids</taxon>
        <taxon>Lamiales</taxon>
        <taxon>Pedaliaceae</taxon>
        <taxon>Sesamum</taxon>
    </lineage>
</organism>
<accession>A0AAW2W2D3</accession>
<reference evidence="2" key="2">
    <citation type="journal article" date="2024" name="Plant">
        <title>Genomic evolution and insights into agronomic trait innovations of Sesamum species.</title>
        <authorList>
            <person name="Miao H."/>
            <person name="Wang L."/>
            <person name="Qu L."/>
            <person name="Liu H."/>
            <person name="Sun Y."/>
            <person name="Le M."/>
            <person name="Wang Q."/>
            <person name="Wei S."/>
            <person name="Zheng Y."/>
            <person name="Lin W."/>
            <person name="Duan Y."/>
            <person name="Cao H."/>
            <person name="Xiong S."/>
            <person name="Wang X."/>
            <person name="Wei L."/>
            <person name="Li C."/>
            <person name="Ma Q."/>
            <person name="Ju M."/>
            <person name="Zhao R."/>
            <person name="Li G."/>
            <person name="Mu C."/>
            <person name="Tian Q."/>
            <person name="Mei H."/>
            <person name="Zhang T."/>
            <person name="Gao T."/>
            <person name="Zhang H."/>
        </authorList>
    </citation>
    <scope>NUCLEOTIDE SEQUENCE</scope>
    <source>
        <strain evidence="2">KEN1</strain>
    </source>
</reference>
<dbReference type="InterPro" id="IPR036397">
    <property type="entry name" value="RNaseH_sf"/>
</dbReference>
<dbReference type="GO" id="GO:0003676">
    <property type="term" value="F:nucleic acid binding"/>
    <property type="evidence" value="ECO:0007669"/>
    <property type="project" value="InterPro"/>
</dbReference>
<dbReference type="EMBL" id="JACGWN010000009">
    <property type="protein sequence ID" value="KAL0434336.1"/>
    <property type="molecule type" value="Genomic_DNA"/>
</dbReference>
<evidence type="ECO:0000259" key="1">
    <source>
        <dbReference type="Pfam" id="PF13456"/>
    </source>
</evidence>
<dbReference type="PANTHER" id="PTHR47074:SF61">
    <property type="entry name" value="RNASE H TYPE-1 DOMAIN-CONTAINING PROTEIN"/>
    <property type="match status" value="1"/>
</dbReference>
<feature type="domain" description="RNase H type-1" evidence="1">
    <location>
        <begin position="54"/>
        <end position="121"/>
    </location>
</feature>
<dbReference type="Pfam" id="PF13456">
    <property type="entry name" value="RVT_3"/>
    <property type="match status" value="1"/>
</dbReference>
<gene>
    <name evidence="2" type="ORF">Slati_2767900</name>
</gene>
<comment type="caution">
    <text evidence="2">The sequence shown here is derived from an EMBL/GenBank/DDBJ whole genome shotgun (WGS) entry which is preliminary data.</text>
</comment>
<dbReference type="Gene3D" id="3.30.420.10">
    <property type="entry name" value="Ribonuclease H-like superfamily/Ribonuclease H"/>
    <property type="match status" value="1"/>
</dbReference>
<dbReference type="InterPro" id="IPR002156">
    <property type="entry name" value="RNaseH_domain"/>
</dbReference>
<dbReference type="InterPro" id="IPR044730">
    <property type="entry name" value="RNase_H-like_dom_plant"/>
</dbReference>
<dbReference type="AlphaFoldDB" id="A0AAW2W2D3"/>
<reference evidence="2" key="1">
    <citation type="submission" date="2020-06" db="EMBL/GenBank/DDBJ databases">
        <authorList>
            <person name="Li T."/>
            <person name="Hu X."/>
            <person name="Zhang T."/>
            <person name="Song X."/>
            <person name="Zhang H."/>
            <person name="Dai N."/>
            <person name="Sheng W."/>
            <person name="Hou X."/>
            <person name="Wei L."/>
        </authorList>
    </citation>
    <scope>NUCLEOTIDE SEQUENCE</scope>
    <source>
        <strain evidence="2">KEN1</strain>
        <tissue evidence="2">Leaf</tissue>
    </source>
</reference>
<dbReference type="InterPro" id="IPR052929">
    <property type="entry name" value="RNase_H-like_EbsB-rel"/>
</dbReference>
<dbReference type="PANTHER" id="PTHR47074">
    <property type="entry name" value="BNAC02G40300D PROTEIN"/>
    <property type="match status" value="1"/>
</dbReference>
<proteinExistence type="predicted"/>
<evidence type="ECO:0000313" key="2">
    <source>
        <dbReference type="EMBL" id="KAL0434336.1"/>
    </source>
</evidence>
<dbReference type="CDD" id="cd06222">
    <property type="entry name" value="RNase_H_like"/>
    <property type="match status" value="1"/>
</dbReference>
<protein>
    <recommendedName>
        <fullName evidence="1">RNase H type-1 domain-containing protein</fullName>
    </recommendedName>
</protein>
<dbReference type="InterPro" id="IPR012337">
    <property type="entry name" value="RNaseH-like_sf"/>
</dbReference>
<name>A0AAW2W2D3_9LAMI</name>
<sequence>MENISSTPQLTVTSTNSFLAAYKEANTTHSLHHTCKKNRLSKWTPPMAGMTKINFDSAVLQNGYEVGIRGVARDSSGSVLAWFSCRFWRQVDGKIAEALAAREAVDLAIHHGWSKVLIEGD</sequence>
<dbReference type="SUPFAM" id="SSF53098">
    <property type="entry name" value="Ribonuclease H-like"/>
    <property type="match status" value="1"/>
</dbReference>
<dbReference type="GO" id="GO:0004523">
    <property type="term" value="F:RNA-DNA hybrid ribonuclease activity"/>
    <property type="evidence" value="ECO:0007669"/>
    <property type="project" value="InterPro"/>
</dbReference>